<sequence>MVEKYTFIVLFFISHLTIAQTTRSLDDSIGNKIFIPREFPIPRLLPLFPTGISLLDSGEIPRVVSIMKKPSFLNAGQILDFEEDGLSHLKTPEFPNTIPKVEMFEPINSGIGKETFDFPENFDHLKSGIPTFNSGKKELIPEGFTSPKDGLRLFDNSDFAPVRTIPARIVNDEEFQKLDSLSKIAISNRKKLSMAREDVEEGVERIVFSNKLNFWKKLYFEGLIGMDPTSGQLSHFSPALGASLGERGFSFGAGPNFTFDPVKQIEEAVVGIRGFLKFEFPGEKVYLQAENSGHFLKETKSHAQEAKNNAIRHVPSIGGGYVLKLRKGLGLNLMMLYQLGQSGKLERINPFQLRMGLSSLRNNSLNPYLKK</sequence>
<proteinExistence type="predicted"/>
<dbReference type="AlphaFoldDB" id="G0J7M6"/>
<dbReference type="Proteomes" id="UP000001635">
    <property type="component" value="Chromosome"/>
</dbReference>
<dbReference type="KEGG" id="cmr:Cycma_3251"/>
<evidence type="ECO:0000313" key="2">
    <source>
        <dbReference type="Proteomes" id="UP000001635"/>
    </source>
</evidence>
<protein>
    <submittedName>
        <fullName evidence="1">Uncharacterized protein</fullName>
    </submittedName>
</protein>
<name>G0J7M6_CYCMS</name>
<reference evidence="2" key="1">
    <citation type="submission" date="2011-07" db="EMBL/GenBank/DDBJ databases">
        <title>The complete genome of Cyclobacterium marinum DSM 745.</title>
        <authorList>
            <person name="Lucas S."/>
            <person name="Han J."/>
            <person name="Lapidus A."/>
            <person name="Bruce D."/>
            <person name="Goodwin L."/>
            <person name="Pitluck S."/>
            <person name="Peters L."/>
            <person name="Kyrpides N."/>
            <person name="Mavromatis K."/>
            <person name="Ivanova N."/>
            <person name="Ovchinnikova G."/>
            <person name="Chertkov O."/>
            <person name="Detter J.C."/>
            <person name="Tapia R."/>
            <person name="Han C."/>
            <person name="Land M."/>
            <person name="Hauser L."/>
            <person name="Markowitz V."/>
            <person name="Cheng J.-F."/>
            <person name="Hugenholtz P."/>
            <person name="Woyke T."/>
            <person name="Wu D."/>
            <person name="Tindall B."/>
            <person name="Schuetze A."/>
            <person name="Brambilla E."/>
            <person name="Klenk H.-P."/>
            <person name="Eisen J.A."/>
        </authorList>
    </citation>
    <scope>NUCLEOTIDE SEQUENCE [LARGE SCALE GENOMIC DNA]</scope>
    <source>
        <strain evidence="2">ATCC 25205 / DSM 745 / LMG 13164 / NCIMB 1802</strain>
    </source>
</reference>
<gene>
    <name evidence="1" type="ordered locus">Cycma_3251</name>
</gene>
<keyword evidence="2" id="KW-1185">Reference proteome</keyword>
<dbReference type="HOGENOM" id="CLU_745399_0_0_10"/>
<accession>G0J7M6</accession>
<dbReference type="STRING" id="880070.Cycma_3251"/>
<evidence type="ECO:0000313" key="1">
    <source>
        <dbReference type="EMBL" id="AEL26979.1"/>
    </source>
</evidence>
<dbReference type="EMBL" id="CP002955">
    <property type="protein sequence ID" value="AEL26979.1"/>
    <property type="molecule type" value="Genomic_DNA"/>
</dbReference>
<organism evidence="1 2">
    <name type="scientific">Cyclobacterium marinum (strain ATCC 25205 / DSM 745 / LMG 13164 / NCIMB 1802)</name>
    <name type="common">Flectobacillus marinus</name>
    <dbReference type="NCBI Taxonomy" id="880070"/>
    <lineage>
        <taxon>Bacteria</taxon>
        <taxon>Pseudomonadati</taxon>
        <taxon>Bacteroidota</taxon>
        <taxon>Cytophagia</taxon>
        <taxon>Cytophagales</taxon>
        <taxon>Cyclobacteriaceae</taxon>
        <taxon>Cyclobacterium</taxon>
    </lineage>
</organism>